<proteinExistence type="predicted"/>
<dbReference type="Pfam" id="PF13419">
    <property type="entry name" value="HAD_2"/>
    <property type="match status" value="1"/>
</dbReference>
<dbReference type="PRINTS" id="PR00413">
    <property type="entry name" value="HADHALOGNASE"/>
</dbReference>
<comment type="caution">
    <text evidence="1">The sequence shown here is derived from an EMBL/GenBank/DDBJ whole genome shotgun (WGS) entry which is preliminary data.</text>
</comment>
<evidence type="ECO:0000313" key="2">
    <source>
        <dbReference type="Proteomes" id="UP000504756"/>
    </source>
</evidence>
<dbReference type="InterPro" id="IPR050155">
    <property type="entry name" value="HAD-like_hydrolase_sf"/>
</dbReference>
<dbReference type="PANTHER" id="PTHR43434">
    <property type="entry name" value="PHOSPHOGLYCOLATE PHOSPHATASE"/>
    <property type="match status" value="1"/>
</dbReference>
<dbReference type="InterPro" id="IPR036412">
    <property type="entry name" value="HAD-like_sf"/>
</dbReference>
<dbReference type="CDD" id="cd07505">
    <property type="entry name" value="HAD_BPGM-like"/>
    <property type="match status" value="1"/>
</dbReference>
<gene>
    <name evidence="1" type="primary">yhfA_1</name>
    <name evidence="1" type="ORF">ikelab_09910</name>
</gene>
<dbReference type="Proteomes" id="UP000504756">
    <property type="component" value="Unassembled WGS sequence"/>
</dbReference>
<protein>
    <submittedName>
        <fullName evidence="1">Haloacid dehalogenase</fullName>
    </submittedName>
</protein>
<dbReference type="InterPro" id="IPR041492">
    <property type="entry name" value="HAD_2"/>
</dbReference>
<dbReference type="AlphaFoldDB" id="A0A6L2ZVA8"/>
<reference evidence="1 2" key="1">
    <citation type="submission" date="2020-06" db="EMBL/GenBank/DDBJ databases">
        <title>Draft genome sequence of Lactic acid bacteria from Okinawan-style tofu.</title>
        <authorList>
            <person name="Takara I."/>
            <person name="Ikematsu S."/>
        </authorList>
    </citation>
    <scope>NUCLEOTIDE SEQUENCE [LARGE SCALE GENOMIC DNA]</scope>
    <source>
        <strain evidence="2">lg38</strain>
    </source>
</reference>
<dbReference type="GO" id="GO:0006281">
    <property type="term" value="P:DNA repair"/>
    <property type="evidence" value="ECO:0007669"/>
    <property type="project" value="TreeGrafter"/>
</dbReference>
<dbReference type="GO" id="GO:0008967">
    <property type="term" value="F:phosphoglycolate phosphatase activity"/>
    <property type="evidence" value="ECO:0007669"/>
    <property type="project" value="TreeGrafter"/>
</dbReference>
<dbReference type="SFLD" id="SFLDG01129">
    <property type="entry name" value="C1.5:_HAD__Beta-PGM__Phosphata"/>
    <property type="match status" value="1"/>
</dbReference>
<evidence type="ECO:0000313" key="1">
    <source>
        <dbReference type="EMBL" id="GFO51716.1"/>
    </source>
</evidence>
<name>A0A6L2ZVA8_9LACT</name>
<dbReference type="PANTHER" id="PTHR43434:SF1">
    <property type="entry name" value="PHOSPHOGLYCOLATE PHOSPHATASE"/>
    <property type="match status" value="1"/>
</dbReference>
<dbReference type="EMBL" id="BLXU01000005">
    <property type="protein sequence ID" value="GFO51716.1"/>
    <property type="molecule type" value="Genomic_DNA"/>
</dbReference>
<accession>A0A6L2ZVA8</accession>
<dbReference type="Gene3D" id="3.40.50.1000">
    <property type="entry name" value="HAD superfamily/HAD-like"/>
    <property type="match status" value="1"/>
</dbReference>
<dbReference type="NCBIfam" id="TIGR01509">
    <property type="entry name" value="HAD-SF-IA-v3"/>
    <property type="match status" value="1"/>
</dbReference>
<dbReference type="InterPro" id="IPR006439">
    <property type="entry name" value="HAD-SF_hydro_IA"/>
</dbReference>
<dbReference type="Gene3D" id="1.10.150.240">
    <property type="entry name" value="Putative phosphatase, domain 2"/>
    <property type="match status" value="1"/>
</dbReference>
<dbReference type="SFLD" id="SFLDG01135">
    <property type="entry name" value="C1.5.6:_HAD__Beta-PGM__Phospha"/>
    <property type="match status" value="1"/>
</dbReference>
<sequence>MKMNKFKAVIFDMDGVLVDTEQFYAQRREEFFSNHNISIQHMKYSDFIGGNMREIWPQILGVDFDQDEAAKLHAAYLKLKDNNPLPYKDLLFPDVKAVLEALENDNFKIGLASSSAMQDIDEMLNIHGLRPYFKSILSGNDLKATKPHPEIYQLSMKALNVKPEETLIIEDSEKGIAAGKAAGATVWAIEDTRFGMNQSAADAWFPNLTAVKEKLESLSAN</sequence>
<dbReference type="SFLD" id="SFLDS00003">
    <property type="entry name" value="Haloacid_Dehalogenase"/>
    <property type="match status" value="1"/>
</dbReference>
<organism evidence="1 2">
    <name type="scientific">Lactococcus garvieae</name>
    <dbReference type="NCBI Taxonomy" id="1363"/>
    <lineage>
        <taxon>Bacteria</taxon>
        <taxon>Bacillati</taxon>
        <taxon>Bacillota</taxon>
        <taxon>Bacilli</taxon>
        <taxon>Lactobacillales</taxon>
        <taxon>Streptococcaceae</taxon>
        <taxon>Lactococcus</taxon>
    </lineage>
</organism>
<dbReference type="InterPro" id="IPR023214">
    <property type="entry name" value="HAD_sf"/>
</dbReference>
<dbReference type="GO" id="GO:0005829">
    <property type="term" value="C:cytosol"/>
    <property type="evidence" value="ECO:0007669"/>
    <property type="project" value="TreeGrafter"/>
</dbReference>
<dbReference type="SUPFAM" id="SSF56784">
    <property type="entry name" value="HAD-like"/>
    <property type="match status" value="1"/>
</dbReference>
<dbReference type="InterPro" id="IPR023198">
    <property type="entry name" value="PGP-like_dom2"/>
</dbReference>